<reference evidence="2" key="2">
    <citation type="journal article" date="2007" name="Science">
        <title>Draft genome sequence of the sexually transmitted pathogen Trichomonas vaginalis.</title>
        <authorList>
            <person name="Carlton J.M."/>
            <person name="Hirt R.P."/>
            <person name="Silva J.C."/>
            <person name="Delcher A.L."/>
            <person name="Schatz M."/>
            <person name="Zhao Q."/>
            <person name="Wortman J.R."/>
            <person name="Bidwell S.L."/>
            <person name="Alsmark U.C.M."/>
            <person name="Besteiro S."/>
            <person name="Sicheritz-Ponten T."/>
            <person name="Noel C.J."/>
            <person name="Dacks J.B."/>
            <person name="Foster P.G."/>
            <person name="Simillion C."/>
            <person name="Van de Peer Y."/>
            <person name="Miranda-Saavedra D."/>
            <person name="Barton G.J."/>
            <person name="Westrop G.D."/>
            <person name="Mueller S."/>
            <person name="Dessi D."/>
            <person name="Fiori P.L."/>
            <person name="Ren Q."/>
            <person name="Paulsen I."/>
            <person name="Zhang H."/>
            <person name="Bastida-Corcuera F.D."/>
            <person name="Simoes-Barbosa A."/>
            <person name="Brown M.T."/>
            <person name="Hayes R.D."/>
            <person name="Mukherjee M."/>
            <person name="Okumura C.Y."/>
            <person name="Schneider R."/>
            <person name="Smith A.J."/>
            <person name="Vanacova S."/>
            <person name="Villalvazo M."/>
            <person name="Haas B.J."/>
            <person name="Pertea M."/>
            <person name="Feldblyum T.V."/>
            <person name="Utterback T.R."/>
            <person name="Shu C.L."/>
            <person name="Osoegawa K."/>
            <person name="de Jong P.J."/>
            <person name="Hrdy I."/>
            <person name="Horvathova L."/>
            <person name="Zubacova Z."/>
            <person name="Dolezal P."/>
            <person name="Malik S.B."/>
            <person name="Logsdon J.M. Jr."/>
            <person name="Henze K."/>
            <person name="Gupta A."/>
            <person name="Wang C.C."/>
            <person name="Dunne R.L."/>
            <person name="Upcroft J.A."/>
            <person name="Upcroft P."/>
            <person name="White O."/>
            <person name="Salzberg S.L."/>
            <person name="Tang P."/>
            <person name="Chiu C.-H."/>
            <person name="Lee Y.-S."/>
            <person name="Embley T.M."/>
            <person name="Coombs G.H."/>
            <person name="Mottram J.C."/>
            <person name="Tachezy J."/>
            <person name="Fraser-Liggett C.M."/>
            <person name="Johnson P.J."/>
        </authorList>
    </citation>
    <scope>NUCLEOTIDE SEQUENCE [LARGE SCALE GENOMIC DNA]</scope>
    <source>
        <strain evidence="2">G3</strain>
    </source>
</reference>
<dbReference type="KEGG" id="tva:5466868"/>
<reference evidence="2" key="1">
    <citation type="submission" date="2006-10" db="EMBL/GenBank/DDBJ databases">
        <authorList>
            <person name="Amadeo P."/>
            <person name="Zhao Q."/>
            <person name="Wortman J."/>
            <person name="Fraser-Liggett C."/>
            <person name="Carlton J."/>
        </authorList>
    </citation>
    <scope>NUCLEOTIDE SEQUENCE</scope>
    <source>
        <strain evidence="2">G3</strain>
    </source>
</reference>
<dbReference type="InterPro" id="IPR020683">
    <property type="entry name" value="DUF3447"/>
</dbReference>
<dbReference type="EMBL" id="DS113191">
    <property type="protein sequence ID" value="EAY21320.1"/>
    <property type="molecule type" value="Genomic_DNA"/>
</dbReference>
<sequence>MFVNKDEHTKYAELLVTYKDYVETFNSLYQLKSENEEEINKLFNMIKTNLIDTKYFGVDQIIKIFSNIIIYRNGYLKSYFALFKKFYEEYHPKQVPGISVIFNYFAYKKYGIVLDNMRKSSINQLEKQNLSLDVHEENTIYRSIMNDDKERFIAFTETPEFDEKQLFKSELYPYNKEGYNLIELCCYHGAVNCFKFLRTKYKSPITETCLQFSFLSGKPDIMSECMKARRPYDSCMRYAIISHNIDFICFLMNEYNIRISLENCCEFKNLQAFLVFLDQTEYIQTAFTYSASFNIPELCKYLIQCDSNILLTMNNAYPNTNTAINYAVEGNSVETAKFLFDNGAKFNRFHSEKYELHIAIINNCKKWSNYFFLKAPK</sequence>
<dbReference type="eggNOG" id="ENOG502SD9J">
    <property type="taxonomic scope" value="Eukaryota"/>
</dbReference>
<accession>A2DEA2</accession>
<dbReference type="InParanoid" id="A2DEA2"/>
<dbReference type="InterPro" id="IPR002110">
    <property type="entry name" value="Ankyrin_rpt"/>
</dbReference>
<dbReference type="AlphaFoldDB" id="A2DEA2"/>
<evidence type="ECO:0000313" key="2">
    <source>
        <dbReference type="EMBL" id="EAY21320.1"/>
    </source>
</evidence>
<dbReference type="RefSeq" id="XP_001582306.1">
    <property type="nucleotide sequence ID" value="XM_001582256.1"/>
</dbReference>
<dbReference type="SMART" id="SM00248">
    <property type="entry name" value="ANK"/>
    <property type="match status" value="4"/>
</dbReference>
<proteinExistence type="predicted"/>
<dbReference type="PANTHER" id="PTHR24182">
    <property type="entry name" value="ANKYRIN REPEAT AND SOCS BOX CONTAINING 4"/>
    <property type="match status" value="1"/>
</dbReference>
<dbReference type="SUPFAM" id="SSF48403">
    <property type="entry name" value="Ankyrin repeat"/>
    <property type="match status" value="1"/>
</dbReference>
<organism evidence="2 3">
    <name type="scientific">Trichomonas vaginalis (strain ATCC PRA-98 / G3)</name>
    <dbReference type="NCBI Taxonomy" id="412133"/>
    <lineage>
        <taxon>Eukaryota</taxon>
        <taxon>Metamonada</taxon>
        <taxon>Parabasalia</taxon>
        <taxon>Trichomonadida</taxon>
        <taxon>Trichomonadidae</taxon>
        <taxon>Trichomonas</taxon>
    </lineage>
</organism>
<evidence type="ECO:0000313" key="3">
    <source>
        <dbReference type="Proteomes" id="UP000001542"/>
    </source>
</evidence>
<evidence type="ECO:0000259" key="1">
    <source>
        <dbReference type="Pfam" id="PF11929"/>
    </source>
</evidence>
<gene>
    <name evidence="2" type="ORF">TVAG_166950</name>
</gene>
<dbReference type="Gene3D" id="1.25.40.20">
    <property type="entry name" value="Ankyrin repeat-containing domain"/>
    <property type="match status" value="1"/>
</dbReference>
<dbReference type="Pfam" id="PF11929">
    <property type="entry name" value="DUF3447"/>
    <property type="match status" value="1"/>
</dbReference>
<dbReference type="Pfam" id="PF12796">
    <property type="entry name" value="Ank_2"/>
    <property type="match status" value="1"/>
</dbReference>
<dbReference type="PANTHER" id="PTHR24182:SF13">
    <property type="entry name" value="LD18443P"/>
    <property type="match status" value="1"/>
</dbReference>
<dbReference type="InterPro" id="IPR036770">
    <property type="entry name" value="Ankyrin_rpt-contain_sf"/>
</dbReference>
<feature type="domain" description="DUF3447" evidence="1">
    <location>
        <begin position="201"/>
        <end position="276"/>
    </location>
</feature>
<dbReference type="VEuPathDB" id="TrichDB:TVAG_435950"/>
<protein>
    <recommendedName>
        <fullName evidence="1">DUF3447 domain-containing protein</fullName>
    </recommendedName>
</protein>
<keyword evidence="3" id="KW-1185">Reference proteome</keyword>
<dbReference type="VEuPathDB" id="TrichDB:TVAGG3_0175730"/>
<dbReference type="Proteomes" id="UP000001542">
    <property type="component" value="Unassembled WGS sequence"/>
</dbReference>
<name>A2DEA2_TRIV3</name>